<sequence length="43" mass="4774">MKPINLPTSEQFPQQFGAEDDLLKVSWVPASTVTEVTHSTSKE</sequence>
<organism evidence="1">
    <name type="scientific">Anguilla anguilla</name>
    <name type="common">European freshwater eel</name>
    <name type="synonym">Muraena anguilla</name>
    <dbReference type="NCBI Taxonomy" id="7936"/>
    <lineage>
        <taxon>Eukaryota</taxon>
        <taxon>Metazoa</taxon>
        <taxon>Chordata</taxon>
        <taxon>Craniata</taxon>
        <taxon>Vertebrata</taxon>
        <taxon>Euteleostomi</taxon>
        <taxon>Actinopterygii</taxon>
        <taxon>Neopterygii</taxon>
        <taxon>Teleostei</taxon>
        <taxon>Anguilliformes</taxon>
        <taxon>Anguillidae</taxon>
        <taxon>Anguilla</taxon>
    </lineage>
</organism>
<dbReference type="EMBL" id="GBXM01093604">
    <property type="protein sequence ID" value="JAH14973.1"/>
    <property type="molecule type" value="Transcribed_RNA"/>
</dbReference>
<proteinExistence type="predicted"/>
<reference evidence="1" key="1">
    <citation type="submission" date="2014-11" db="EMBL/GenBank/DDBJ databases">
        <authorList>
            <person name="Amaro Gonzalez C."/>
        </authorList>
    </citation>
    <scope>NUCLEOTIDE SEQUENCE</scope>
</reference>
<name>A0A0E9QFT7_ANGAN</name>
<reference evidence="1" key="2">
    <citation type="journal article" date="2015" name="Fish Shellfish Immunol.">
        <title>Early steps in the European eel (Anguilla anguilla)-Vibrio vulnificus interaction in the gills: Role of the RtxA13 toxin.</title>
        <authorList>
            <person name="Callol A."/>
            <person name="Pajuelo D."/>
            <person name="Ebbesson L."/>
            <person name="Teles M."/>
            <person name="MacKenzie S."/>
            <person name="Amaro C."/>
        </authorList>
    </citation>
    <scope>NUCLEOTIDE SEQUENCE</scope>
</reference>
<evidence type="ECO:0000313" key="1">
    <source>
        <dbReference type="EMBL" id="JAH14973.1"/>
    </source>
</evidence>
<accession>A0A0E9QFT7</accession>
<protein>
    <submittedName>
        <fullName evidence="1">Uncharacterized protein</fullName>
    </submittedName>
</protein>
<dbReference type="AlphaFoldDB" id="A0A0E9QFT7"/>